<evidence type="ECO:0000313" key="2">
    <source>
        <dbReference type="Proteomes" id="UP001179121"/>
    </source>
</evidence>
<keyword evidence="2" id="KW-1185">Reference proteome</keyword>
<accession>A0AA86N2W1</accession>
<organism evidence="1 2">
    <name type="scientific">Nitrospira tepida</name>
    <dbReference type="NCBI Taxonomy" id="2973512"/>
    <lineage>
        <taxon>Bacteria</taxon>
        <taxon>Pseudomonadati</taxon>
        <taxon>Nitrospirota</taxon>
        <taxon>Nitrospiria</taxon>
        <taxon>Nitrospirales</taxon>
        <taxon>Nitrospiraceae</taxon>
        <taxon>Nitrospira</taxon>
    </lineage>
</organism>
<dbReference type="KEGG" id="nti:DNFV4_04146"/>
<dbReference type="Proteomes" id="UP001179121">
    <property type="component" value="Chromosome"/>
</dbReference>
<reference evidence="1" key="1">
    <citation type="submission" date="2022-10" db="EMBL/GenBank/DDBJ databases">
        <authorList>
            <person name="Koch H."/>
        </authorList>
    </citation>
    <scope>NUCLEOTIDE SEQUENCE</scope>
    <source>
        <strain evidence="1">DNF</strain>
    </source>
</reference>
<dbReference type="RefSeq" id="WP_289271137.1">
    <property type="nucleotide sequence ID" value="NZ_OX365700.1"/>
</dbReference>
<evidence type="ECO:0000313" key="1">
    <source>
        <dbReference type="EMBL" id="CAI4033704.1"/>
    </source>
</evidence>
<name>A0AA86N2W1_9BACT</name>
<dbReference type="AlphaFoldDB" id="A0AA86N2W1"/>
<dbReference type="EMBL" id="OX365700">
    <property type="protein sequence ID" value="CAI4033704.1"/>
    <property type="molecule type" value="Genomic_DNA"/>
</dbReference>
<gene>
    <name evidence="1" type="ORF">DNFV4_04146</name>
</gene>
<protein>
    <submittedName>
        <fullName evidence="1">Uncharacterized protein</fullName>
    </submittedName>
</protein>
<proteinExistence type="predicted"/>
<sequence length="316" mass="34668">MNELDEGVPFHRSHLLPRSRWLILIALVLACAGCAGQARAPVRASYAEAKQRYLEALERDLGLAAQYSRLVAIPSFAEPSRPGAVFKKGHPRPLHPACLVPMDRLPEPKEVAELWSSGPPPRFKLLEESLPPFLKTAMQKIPRINLAVTQSATAMPVLADTSQVVVSADELKQAFRNEACLQAILGQELLVVRGLLTGADAVLNSRYFDAGSGQEVLKDEHIRALQDASGHFYVQETDPKPKYWVLSSWQVKIAIVPEPATPEQRAVAVKNFLASNHGSLVVVERRPTDQEVQGFLDDLVSLTKHRTTGTAATGRP</sequence>